<gene>
    <name evidence="2" type="ORF">EA756_00940</name>
</gene>
<organism evidence="2 3">
    <name type="scientific">Acinetobacter lactucae</name>
    <dbReference type="NCBI Taxonomy" id="1785128"/>
    <lineage>
        <taxon>Bacteria</taxon>
        <taxon>Pseudomonadati</taxon>
        <taxon>Pseudomonadota</taxon>
        <taxon>Gammaproteobacteria</taxon>
        <taxon>Moraxellales</taxon>
        <taxon>Moraxellaceae</taxon>
        <taxon>Acinetobacter</taxon>
        <taxon>Acinetobacter calcoaceticus/baumannii complex</taxon>
    </lineage>
</organism>
<feature type="transmembrane region" description="Helical" evidence="1">
    <location>
        <begin position="12"/>
        <end position="31"/>
    </location>
</feature>
<dbReference type="AlphaFoldDB" id="A0A429K9U6"/>
<proteinExistence type="predicted"/>
<keyword evidence="1" id="KW-0812">Transmembrane</keyword>
<reference evidence="2 3" key="1">
    <citation type="submission" date="2018-10" db="EMBL/GenBank/DDBJ databases">
        <title>GWAS and RNA-Seq identify cryptic mechanisms of antimicrobial resistance in Acinetobacter baumannii.</title>
        <authorList>
            <person name="Sahl J.W."/>
        </authorList>
    </citation>
    <scope>NUCLEOTIDE SEQUENCE [LARGE SCALE GENOMIC DNA]</scope>
    <source>
        <strain evidence="2 3">TG41018</strain>
    </source>
</reference>
<sequence length="249" mass="29426">MQHQQKNPGRTLVLWIIAAHLFMGIVAYEWLPVSFRGSWIFILILLISGAFLQVGASLIVGLIAFVGVAVYFLLDLGAQTHIERQLLLLFIIPLIPLFLSAIRHNIEINVQKYRDIQSYDRNYRRDIFPLSALKYFQRSFFKLLDHHQIQDYEVFEIRILNRSLIKEMLGDDVWKTTQNEMIKILSQHHPQEIVFQFADDDLEKIYSIVIRKQKTDEEPDFIKKLREIMTLRLEVEYKIIQIPPEEETT</sequence>
<evidence type="ECO:0000313" key="2">
    <source>
        <dbReference type="EMBL" id="RSO60688.1"/>
    </source>
</evidence>
<dbReference type="EMBL" id="RFES01000001">
    <property type="protein sequence ID" value="RSO60688.1"/>
    <property type="molecule type" value="Genomic_DNA"/>
</dbReference>
<dbReference type="RefSeq" id="WP_125697522.1">
    <property type="nucleotide sequence ID" value="NZ_RFES01000001.1"/>
</dbReference>
<evidence type="ECO:0000256" key="1">
    <source>
        <dbReference type="SAM" id="Phobius"/>
    </source>
</evidence>
<keyword evidence="1" id="KW-0472">Membrane</keyword>
<keyword evidence="1" id="KW-1133">Transmembrane helix</keyword>
<feature type="transmembrane region" description="Helical" evidence="1">
    <location>
        <begin position="43"/>
        <end position="74"/>
    </location>
</feature>
<name>A0A429K9U6_9GAMM</name>
<comment type="caution">
    <text evidence="2">The sequence shown here is derived from an EMBL/GenBank/DDBJ whole genome shotgun (WGS) entry which is preliminary data.</text>
</comment>
<evidence type="ECO:0000313" key="3">
    <source>
        <dbReference type="Proteomes" id="UP000276905"/>
    </source>
</evidence>
<protein>
    <submittedName>
        <fullName evidence="2">Uncharacterized protein</fullName>
    </submittedName>
</protein>
<feature type="transmembrane region" description="Helical" evidence="1">
    <location>
        <begin position="86"/>
        <end position="102"/>
    </location>
</feature>
<dbReference type="Proteomes" id="UP000276905">
    <property type="component" value="Unassembled WGS sequence"/>
</dbReference>
<accession>A0A429K9U6</accession>